<keyword evidence="4" id="KW-1185">Reference proteome</keyword>
<keyword evidence="1" id="KW-1133">Transmembrane helix</keyword>
<reference evidence="4" key="2">
    <citation type="submission" date="2015-05" db="EMBL/GenBank/DDBJ databases">
        <title>Complete genome sequence of Corynebacterium mustelae DSM 45274, isolated from various tissues of a male ferret with lethal sepsis.</title>
        <authorList>
            <person name="Ruckert C."/>
            <person name="Albersmeier A."/>
            <person name="Winkler A."/>
            <person name="Tauch A."/>
        </authorList>
    </citation>
    <scope>NUCLEOTIDE SEQUENCE [LARGE SCALE GENOMIC DNA]</scope>
    <source>
        <strain evidence="4">DSM 45274</strain>
        <plasmid evidence="4">Plasmid pCmus45274</plasmid>
    </source>
</reference>
<keyword evidence="1" id="KW-0812">Transmembrane</keyword>
<evidence type="ECO:0000259" key="2">
    <source>
        <dbReference type="Pfam" id="PF26526"/>
    </source>
</evidence>
<feature type="transmembrane region" description="Helical" evidence="1">
    <location>
        <begin position="7"/>
        <end position="27"/>
    </location>
</feature>
<dbReference type="OrthoDB" id="4428031at2"/>
<dbReference type="EMBL" id="CP011543">
    <property type="protein sequence ID" value="AKK07399.1"/>
    <property type="molecule type" value="Genomic_DNA"/>
</dbReference>
<dbReference type="AlphaFoldDB" id="A0A0G3H1V9"/>
<accession>A0A0G3H1V9</accession>
<protein>
    <recommendedName>
        <fullName evidence="2">DUF8175 domain-containing protein</fullName>
    </recommendedName>
</protein>
<dbReference type="PATRIC" id="fig|571915.4.peg.3338"/>
<reference evidence="3 4" key="1">
    <citation type="journal article" date="2015" name="Genome Announc.">
        <title>Complete Genome Sequence of the Type Strain Corynebacterium mustelae DSM 45274, Isolated from Various Tissues of a Male Ferret with Lethal Sepsis.</title>
        <authorList>
            <person name="Ruckert C."/>
            <person name="Eimer J."/>
            <person name="Winkler A."/>
            <person name="Tauch A."/>
        </authorList>
    </citation>
    <scope>NUCLEOTIDE SEQUENCE [LARGE SCALE GENOMIC DNA]</scope>
    <source>
        <strain evidence="3 4">DSM 45274</strain>
        <plasmid evidence="4">Plasmid pCmus45274</plasmid>
    </source>
</reference>
<dbReference type="InterPro" id="IPR058488">
    <property type="entry name" value="DUF8175"/>
</dbReference>
<keyword evidence="1" id="KW-0472">Membrane</keyword>
<name>A0A0G3H1V9_9CORY</name>
<dbReference type="Pfam" id="PF26526">
    <property type="entry name" value="DUF8175"/>
    <property type="match status" value="1"/>
</dbReference>
<keyword evidence="3" id="KW-0614">Plasmid</keyword>
<evidence type="ECO:0000256" key="1">
    <source>
        <dbReference type="SAM" id="Phobius"/>
    </source>
</evidence>
<feature type="domain" description="DUF8175" evidence="2">
    <location>
        <begin position="94"/>
        <end position="256"/>
    </location>
</feature>
<gene>
    <name evidence="3" type="ORF">CMUST_15550</name>
</gene>
<dbReference type="Proteomes" id="UP000035199">
    <property type="component" value="Plasmid pCmus45274"/>
</dbReference>
<dbReference type="KEGG" id="cmv:CMUST_15550"/>
<sequence length="260" mass="28801">MKVKKTPIVVVGIVAVIAVIAVFAFMLGRGTSVDDHVASSPAVPSETTTNAPEADVKVEQTYETDIWGRQVLINGVTGKVLGNLVPEDNRCEINPKISIQKSYNAQTIWSENNGPSAINSGVPVKYANTVTGAALAGWNYRILLFIGDEITPEVAKHVNFNNQPDLAKKMGQKGLERSEIFTATLAPEAVRVLTCKEDFVVIEMAHKAFGDRNGKFESPQWDIMRFSMTWNGDDWVYDVDSLKINSEIIHDLEGWTKWQY</sequence>
<evidence type="ECO:0000313" key="3">
    <source>
        <dbReference type="EMBL" id="AKK07399.1"/>
    </source>
</evidence>
<organism evidence="3 4">
    <name type="scientific">Corynebacterium mustelae</name>
    <dbReference type="NCBI Taxonomy" id="571915"/>
    <lineage>
        <taxon>Bacteria</taxon>
        <taxon>Bacillati</taxon>
        <taxon>Actinomycetota</taxon>
        <taxon>Actinomycetes</taxon>
        <taxon>Mycobacteriales</taxon>
        <taxon>Corynebacteriaceae</taxon>
        <taxon>Corynebacterium</taxon>
    </lineage>
</organism>
<dbReference type="RefSeq" id="WP_047263741.1">
    <property type="nucleotide sequence ID" value="NZ_CP011543.1"/>
</dbReference>
<geneLocation type="plasmid" evidence="3 4">
    <name>pCmus45274</name>
</geneLocation>
<proteinExistence type="predicted"/>
<evidence type="ECO:0000313" key="4">
    <source>
        <dbReference type="Proteomes" id="UP000035199"/>
    </source>
</evidence>